<dbReference type="OrthoDB" id="1917248at2759"/>
<evidence type="ECO:0000313" key="6">
    <source>
        <dbReference type="Proteomes" id="UP000554482"/>
    </source>
</evidence>
<proteinExistence type="predicted"/>
<name>A0A7J6WGZ7_THATH</name>
<dbReference type="GO" id="GO:0008270">
    <property type="term" value="F:zinc ion binding"/>
    <property type="evidence" value="ECO:0007669"/>
    <property type="project" value="UniProtKB-KW"/>
</dbReference>
<dbReference type="PANTHER" id="PTHR33779">
    <property type="entry name" value="EXPRESSED PROTEIN"/>
    <property type="match status" value="1"/>
</dbReference>
<dbReference type="AlphaFoldDB" id="A0A7J6WGZ7"/>
<feature type="compositionally biased region" description="Polar residues" evidence="3">
    <location>
        <begin position="96"/>
        <end position="110"/>
    </location>
</feature>
<evidence type="ECO:0000313" key="5">
    <source>
        <dbReference type="EMBL" id="KAF5195362.1"/>
    </source>
</evidence>
<evidence type="ECO:0000259" key="4">
    <source>
        <dbReference type="Pfam" id="PF25054"/>
    </source>
</evidence>
<dbReference type="InterPro" id="IPR056874">
    <property type="entry name" value="PHD_dom_pln"/>
</dbReference>
<keyword evidence="1" id="KW-0479">Metal-binding</keyword>
<feature type="region of interest" description="Disordered" evidence="3">
    <location>
        <begin position="346"/>
        <end position="371"/>
    </location>
</feature>
<sequence>MASIEAVMEVLASGQVECCMCGDYGLLNQLFQCKVCLFRSQHRYCSNLYPKNNESFRVCNWCLKKEKENTEGTTTTSSTVSSSSSSCNNSRDEFQHMNNSMKKSRSSTADKSMGRLQIQSVEIGNNNKEMKKQMFKGCKGGSRTLDMEQQDNWFKMGLIDLSSSWSNESTDQIQSNVTWSDHMTNANEDHLGSSDRGMINMSKEELKIRSELEMDIESDLEAEIKDGICHLALKLHRLYQHQRERIARELSTNGSQSGRKKSVLLTEMNILMRMEGGSKVEINEMKKQKDQPKPFPRYKQGKTFQIGKEFNWVRTLRSEAASSTNNAKKKHLKSQIHHVVKKNNISTVNEDQDREESKRSKNVLKKLTDEE</sequence>
<dbReference type="Proteomes" id="UP000554482">
    <property type="component" value="Unassembled WGS sequence"/>
</dbReference>
<protein>
    <submittedName>
        <fullName evidence="5">Ubiquitin carboxyl-terminal hydrolase</fullName>
    </submittedName>
</protein>
<organism evidence="5 6">
    <name type="scientific">Thalictrum thalictroides</name>
    <name type="common">Rue-anemone</name>
    <name type="synonym">Anemone thalictroides</name>
    <dbReference type="NCBI Taxonomy" id="46969"/>
    <lineage>
        <taxon>Eukaryota</taxon>
        <taxon>Viridiplantae</taxon>
        <taxon>Streptophyta</taxon>
        <taxon>Embryophyta</taxon>
        <taxon>Tracheophyta</taxon>
        <taxon>Spermatophyta</taxon>
        <taxon>Magnoliopsida</taxon>
        <taxon>Ranunculales</taxon>
        <taxon>Ranunculaceae</taxon>
        <taxon>Thalictroideae</taxon>
        <taxon>Thalictrum</taxon>
    </lineage>
</organism>
<feature type="domain" description="PHD-type zinc finger plants" evidence="4">
    <location>
        <begin position="19"/>
        <end position="62"/>
    </location>
</feature>
<dbReference type="EMBL" id="JABWDY010017426">
    <property type="protein sequence ID" value="KAF5195362.1"/>
    <property type="molecule type" value="Genomic_DNA"/>
</dbReference>
<gene>
    <name evidence="5" type="ORF">FRX31_015049</name>
</gene>
<keyword evidence="1" id="KW-0863">Zinc-finger</keyword>
<reference evidence="5 6" key="1">
    <citation type="submission" date="2020-06" db="EMBL/GenBank/DDBJ databases">
        <title>Transcriptomic and genomic resources for Thalictrum thalictroides and T. hernandezii: Facilitating candidate gene discovery in an emerging model plant lineage.</title>
        <authorList>
            <person name="Arias T."/>
            <person name="Riano-Pachon D.M."/>
            <person name="Di Stilio V.S."/>
        </authorList>
    </citation>
    <scope>NUCLEOTIDE SEQUENCE [LARGE SCALE GENOMIC DNA]</scope>
    <source>
        <strain evidence="6">cv. WT478/WT964</strain>
        <tissue evidence="5">Leaves</tissue>
    </source>
</reference>
<evidence type="ECO:0000256" key="3">
    <source>
        <dbReference type="SAM" id="MobiDB-lite"/>
    </source>
</evidence>
<evidence type="ECO:0000256" key="1">
    <source>
        <dbReference type="ARBA" id="ARBA00022771"/>
    </source>
</evidence>
<dbReference type="InterPro" id="IPR011011">
    <property type="entry name" value="Znf_FYVE_PHD"/>
</dbReference>
<feature type="non-terminal residue" evidence="5">
    <location>
        <position position="1"/>
    </location>
</feature>
<comment type="caution">
    <text evidence="5">The sequence shown here is derived from an EMBL/GenBank/DDBJ whole genome shotgun (WGS) entry which is preliminary data.</text>
</comment>
<feature type="compositionally biased region" description="Low complexity" evidence="3">
    <location>
        <begin position="73"/>
        <end position="86"/>
    </location>
</feature>
<keyword evidence="2" id="KW-0862">Zinc</keyword>
<dbReference type="Pfam" id="PF25054">
    <property type="entry name" value="PHD_pln"/>
    <property type="match status" value="1"/>
</dbReference>
<keyword evidence="5" id="KW-0378">Hydrolase</keyword>
<accession>A0A7J6WGZ7</accession>
<keyword evidence="6" id="KW-1185">Reference proteome</keyword>
<dbReference type="SUPFAM" id="SSF57903">
    <property type="entry name" value="FYVE/PHD zinc finger"/>
    <property type="match status" value="1"/>
</dbReference>
<feature type="region of interest" description="Disordered" evidence="3">
    <location>
        <begin position="72"/>
        <end position="113"/>
    </location>
</feature>
<dbReference type="GO" id="GO:0016787">
    <property type="term" value="F:hydrolase activity"/>
    <property type="evidence" value="ECO:0007669"/>
    <property type="project" value="UniProtKB-KW"/>
</dbReference>
<dbReference type="PANTHER" id="PTHR33779:SF1">
    <property type="entry name" value="EXPRESSED PROTEIN"/>
    <property type="match status" value="1"/>
</dbReference>
<evidence type="ECO:0000256" key="2">
    <source>
        <dbReference type="ARBA" id="ARBA00022833"/>
    </source>
</evidence>